<gene>
    <name evidence="1" type="ORF">GCM10009775_14380</name>
</gene>
<proteinExistence type="predicted"/>
<reference evidence="1 2" key="1">
    <citation type="journal article" date="2019" name="Int. J. Syst. Evol. Microbiol.">
        <title>The Global Catalogue of Microorganisms (GCM) 10K type strain sequencing project: providing services to taxonomists for standard genome sequencing and annotation.</title>
        <authorList>
            <consortium name="The Broad Institute Genomics Platform"/>
            <consortium name="The Broad Institute Genome Sequencing Center for Infectious Disease"/>
            <person name="Wu L."/>
            <person name="Ma J."/>
        </authorList>
    </citation>
    <scope>NUCLEOTIDE SEQUENCE [LARGE SCALE GENOMIC DNA]</scope>
    <source>
        <strain evidence="1 2">JCM 14900</strain>
    </source>
</reference>
<comment type="caution">
    <text evidence="1">The sequence shown here is derived from an EMBL/GenBank/DDBJ whole genome shotgun (WGS) entry which is preliminary data.</text>
</comment>
<evidence type="ECO:0000313" key="2">
    <source>
        <dbReference type="Proteomes" id="UP001501343"/>
    </source>
</evidence>
<dbReference type="InterPro" id="IPR023833">
    <property type="entry name" value="Signal_pept_SipW-depend-type"/>
</dbReference>
<keyword evidence="2" id="KW-1185">Reference proteome</keyword>
<organism evidence="1 2">
    <name type="scientific">Microbacterium aoyamense</name>
    <dbReference type="NCBI Taxonomy" id="344166"/>
    <lineage>
        <taxon>Bacteria</taxon>
        <taxon>Bacillati</taxon>
        <taxon>Actinomycetota</taxon>
        <taxon>Actinomycetes</taxon>
        <taxon>Micrococcales</taxon>
        <taxon>Microbacteriaceae</taxon>
        <taxon>Microbacterium</taxon>
    </lineage>
</organism>
<evidence type="ECO:0008006" key="3">
    <source>
        <dbReference type="Google" id="ProtNLM"/>
    </source>
</evidence>
<name>A0ABN2PK66_9MICO</name>
<evidence type="ECO:0000313" key="1">
    <source>
        <dbReference type="EMBL" id="GAA1923103.1"/>
    </source>
</evidence>
<dbReference type="EMBL" id="BAAAOF010000002">
    <property type="protein sequence ID" value="GAA1923103.1"/>
    <property type="molecule type" value="Genomic_DNA"/>
</dbReference>
<dbReference type="NCBIfam" id="TIGR04088">
    <property type="entry name" value="cognate_SipW"/>
    <property type="match status" value="1"/>
</dbReference>
<protein>
    <recommendedName>
        <fullName evidence="3">SipW-cognate class signal peptide</fullName>
    </recommendedName>
</protein>
<dbReference type="Proteomes" id="UP001501343">
    <property type="component" value="Unassembled WGS sequence"/>
</dbReference>
<accession>A0ABN2PK66</accession>
<sequence>MLAAGVVLGVGSIATIAAWTDNENATGSFGASIFDTESQSAGSPAYASRPTAPGATLTFNATAMSPSTSYFAWLNIRTTTTTTVGGNVTLTGAAATGTLAPALQYRLIRLGGVGSAANCVSTAFTAGSVYLAGSSTTYSTVTTVPASPLANPIGASGAELGFCVEVRVAAGSANTYQGQTATVTWTFTATSAD</sequence>